<feature type="signal peptide" evidence="2">
    <location>
        <begin position="1"/>
        <end position="23"/>
    </location>
</feature>
<dbReference type="STRING" id="1076937.SAMN04488120_103124"/>
<dbReference type="Proteomes" id="UP000199771">
    <property type="component" value="Unassembled WGS sequence"/>
</dbReference>
<dbReference type="Pfam" id="PF00263">
    <property type="entry name" value="Secretin"/>
    <property type="match status" value="1"/>
</dbReference>
<protein>
    <submittedName>
        <fullName evidence="5">Pilus assembly protein CpaC</fullName>
    </submittedName>
</protein>
<feature type="domain" description="Pilus formation protein N-terminal" evidence="4">
    <location>
        <begin position="37"/>
        <end position="104"/>
    </location>
</feature>
<evidence type="ECO:0000313" key="6">
    <source>
        <dbReference type="Proteomes" id="UP000199771"/>
    </source>
</evidence>
<comment type="similarity">
    <text evidence="1">Belongs to the bacterial secretin family.</text>
</comment>
<evidence type="ECO:0000259" key="3">
    <source>
        <dbReference type="Pfam" id="PF00263"/>
    </source>
</evidence>
<dbReference type="Pfam" id="PF13629">
    <property type="entry name" value="T2SS-T3SS_pil_N"/>
    <property type="match status" value="1"/>
</dbReference>
<dbReference type="AlphaFoldDB" id="A0A1I2I8E2"/>
<keyword evidence="2" id="KW-0732">Signal</keyword>
<feature type="domain" description="Type II/III secretion system secretin-like" evidence="3">
    <location>
        <begin position="246"/>
        <end position="409"/>
    </location>
</feature>
<accession>A0A1I2I8E2</accession>
<dbReference type="InterPro" id="IPR004846">
    <property type="entry name" value="T2SS/T3SS_dom"/>
</dbReference>
<keyword evidence="6" id="KW-1185">Reference proteome</keyword>
<feature type="chain" id="PRO_5011658474" evidence="2">
    <location>
        <begin position="24"/>
        <end position="449"/>
    </location>
</feature>
<reference evidence="5 6" key="1">
    <citation type="submission" date="2016-10" db="EMBL/GenBank/DDBJ databases">
        <authorList>
            <person name="de Groot N.N."/>
        </authorList>
    </citation>
    <scope>NUCLEOTIDE SEQUENCE [LARGE SCALE GENOMIC DNA]</scope>
    <source>
        <strain evidence="5 6">DSM 23609</strain>
    </source>
</reference>
<organism evidence="5 6">
    <name type="scientific">Fontimonas thermophila</name>
    <dbReference type="NCBI Taxonomy" id="1076937"/>
    <lineage>
        <taxon>Bacteria</taxon>
        <taxon>Pseudomonadati</taxon>
        <taxon>Pseudomonadota</taxon>
        <taxon>Gammaproteobacteria</taxon>
        <taxon>Nevskiales</taxon>
        <taxon>Nevskiaceae</taxon>
        <taxon>Fontimonas</taxon>
    </lineage>
</organism>
<dbReference type="OrthoDB" id="9775455at2"/>
<evidence type="ECO:0000256" key="1">
    <source>
        <dbReference type="RuleBase" id="RU004003"/>
    </source>
</evidence>
<dbReference type="InterPro" id="IPR050810">
    <property type="entry name" value="Bact_Secretion_Sys_Channel"/>
</dbReference>
<evidence type="ECO:0000313" key="5">
    <source>
        <dbReference type="EMBL" id="SFF38669.1"/>
    </source>
</evidence>
<dbReference type="PANTHER" id="PTHR30332:SF17">
    <property type="entry name" value="TYPE IV PILIATION SYSTEM PROTEIN DR_0774-RELATED"/>
    <property type="match status" value="1"/>
</dbReference>
<dbReference type="PANTHER" id="PTHR30332">
    <property type="entry name" value="PROBABLE GENERAL SECRETION PATHWAY PROTEIN D"/>
    <property type="match status" value="1"/>
</dbReference>
<dbReference type="GO" id="GO:0009306">
    <property type="term" value="P:protein secretion"/>
    <property type="evidence" value="ECO:0007669"/>
    <property type="project" value="InterPro"/>
</dbReference>
<proteinExistence type="inferred from homology"/>
<dbReference type="InterPro" id="IPR032789">
    <property type="entry name" value="T2SS-T3SS_pil_N"/>
</dbReference>
<dbReference type="InterPro" id="IPR001775">
    <property type="entry name" value="GspD/PilQ"/>
</dbReference>
<evidence type="ECO:0000259" key="4">
    <source>
        <dbReference type="Pfam" id="PF13629"/>
    </source>
</evidence>
<gene>
    <name evidence="5" type="ORF">SAMN04488120_103124</name>
</gene>
<dbReference type="EMBL" id="FOOC01000003">
    <property type="protein sequence ID" value="SFF38669.1"/>
    <property type="molecule type" value="Genomic_DNA"/>
</dbReference>
<name>A0A1I2I8E2_9GAMM</name>
<evidence type="ECO:0000256" key="2">
    <source>
        <dbReference type="SAM" id="SignalP"/>
    </source>
</evidence>
<dbReference type="GO" id="GO:0015627">
    <property type="term" value="C:type II protein secretion system complex"/>
    <property type="evidence" value="ECO:0007669"/>
    <property type="project" value="TreeGrafter"/>
</dbReference>
<dbReference type="PRINTS" id="PR00811">
    <property type="entry name" value="BCTERIALGSPD"/>
</dbReference>
<sequence>MIQAPIRRLIRFCTHLCTVAVFAVTAVAGASDTGGHVVLVEKGTHRLHRASGEVTRVAVGSPDIADVSVINRRELLITGKALGVTSLLVWTKGVQTPQEYRIRVGAVKDPVQATQADPELARAIIDEGRSLSGRLPNLLAHRRAMLSAQVPKEGAMADRSSVELETQVMTSVKIADVARSTLQRYGLHGSKTGRNTSGGVFAPGSLGGVRQDASGITFTQTLPIQNAFNLVLADPGRGLLGIISLLESKGLVRTLAEPSLLAMSGQTASYLAGGEFPVPVTQGGATSGGISVEYKEFGVRLSLSPTVLARDRIALKVAPEVSDLDFSAGIQIGGVSVPALKVRRTETTIELGDGESFVISGLVSSSLANNIDKLPWLGDIPVLGAFFKSTNLQREDRELIMVVTPRLVRPLAREARLPRLPGAEYDRYEPSPARNIFLERGDFDSGFSR</sequence>